<keyword evidence="5" id="KW-1185">Reference proteome</keyword>
<dbReference type="PROSITE" id="PS50222">
    <property type="entry name" value="EF_HAND_2"/>
    <property type="match status" value="2"/>
</dbReference>
<dbReference type="Gene3D" id="1.20.5.190">
    <property type="match status" value="2"/>
</dbReference>
<evidence type="ECO:0000256" key="2">
    <source>
        <dbReference type="SAM" id="MobiDB-lite"/>
    </source>
</evidence>
<dbReference type="SUPFAM" id="SSF52540">
    <property type="entry name" value="P-loop containing nucleoside triphosphate hydrolases"/>
    <property type="match status" value="1"/>
</dbReference>
<dbReference type="Gene3D" id="1.10.238.10">
    <property type="entry name" value="EF-hand"/>
    <property type="match status" value="2"/>
</dbReference>
<feature type="domain" description="EF-hand" evidence="3">
    <location>
        <begin position="610"/>
        <end position="645"/>
    </location>
</feature>
<dbReference type="SMART" id="SM00015">
    <property type="entry name" value="IQ"/>
    <property type="match status" value="7"/>
</dbReference>
<dbReference type="InterPro" id="IPR027417">
    <property type="entry name" value="P-loop_NTPase"/>
</dbReference>
<name>A0A8J2SJB0_9STRA</name>
<sequence>MGASLSQDTAYLPEEVVNNYRRSDDRDLRFRLALASHQRFYKHFDPAKLVLTEDEFVEVFSPSFVDARLHFRHLDEKERGRVSSFEALAGCYLTSRNWDESSEKLLVTALFQVFDRSSKGSLSRVEMEILLRTSCQALTSLYRSKPVADYVLRDAVKKIFGDKKNGSGRRSGRASLADLLRWVRGGDEVQTFLSLFDRESLEGTTTVKAKRPTSKRGPDVKKSHSERSPEMLMAEIEVRTDLVWGLVTGAVRGAKDQATQSETAKKARELAEAAASEEARIEAEKRAAEAEAEAQRLAAEAEAKAQDASATRLAACVRGRNSRRELNAQQRAATRLAACERGRSARKDIQDQSNAATALQAQIKGRNARQELTEQKKAATALAAAERGRSARKEVKEQQHAATALQAQIKGRNARKEVADQKVAATKLQASIRGKNARKVGPTVGQARKLFEMLDRREKGMLAVSDIVKQLDERPECQYYLKGTGNPLLQELLGADDLEARLMRRPLSTKGVITKQEWDAAINEWAAAPDLAGIPDGDEDPLSPIVKRRKPVQPLKPPRELVMDDDLKAAVAKREALRREKRKSIVPSQPLDASTKSTLAAEAKQELGEDALKQAKDAFEAADVNSSNDLDREEVEKVLLSMGISSASELAEIFLSSDRMDFDGFCIMIAPETARKCREKLGVAPQPPSPTKRKVPRQKLTGRFSTSEPTDFSQTFRSTRTGLPMAPCLSPGGVQMPAVETPREAERPMEGAFTPGPAPAREAAPPSTEKSPGVAESTPAGFAGFRQDGLDGRLKEVDEECAAEVDGLHSLSAELAKMTGSLDDLKSTMTTFWQTRHDVIDEKERKTYNAAVTIQKLFRRFSVRLRMARWVAEEDDDDVASQLENVRVAVAQFCLANHVDFDRVEKKFADVNKSLKRATAEHVAADELLAGDSNAPLDDLAGSRATACRIREWQEAHARRSG</sequence>
<dbReference type="InterPro" id="IPR011992">
    <property type="entry name" value="EF-hand-dom_pair"/>
</dbReference>
<dbReference type="PROSITE" id="PS00018">
    <property type="entry name" value="EF_HAND_1"/>
    <property type="match status" value="1"/>
</dbReference>
<dbReference type="GO" id="GO:0000278">
    <property type="term" value="P:mitotic cell cycle"/>
    <property type="evidence" value="ECO:0007669"/>
    <property type="project" value="TreeGrafter"/>
</dbReference>
<accession>A0A8J2SJB0</accession>
<dbReference type="OrthoDB" id="252964at2759"/>
<protein>
    <recommendedName>
        <fullName evidence="3">EF-hand domain-containing protein</fullName>
    </recommendedName>
</protein>
<evidence type="ECO:0000313" key="5">
    <source>
        <dbReference type="Proteomes" id="UP000789595"/>
    </source>
</evidence>
<dbReference type="GO" id="GO:0051295">
    <property type="term" value="P:establishment of meiotic spindle localization"/>
    <property type="evidence" value="ECO:0007669"/>
    <property type="project" value="TreeGrafter"/>
</dbReference>
<keyword evidence="1" id="KW-0106">Calcium</keyword>
<dbReference type="InterPro" id="IPR000048">
    <property type="entry name" value="IQ_motif_EF-hand-BS"/>
</dbReference>
<feature type="compositionally biased region" description="Basic and acidic residues" evidence="2">
    <location>
        <begin position="263"/>
        <end position="278"/>
    </location>
</feature>
<dbReference type="GO" id="GO:0007051">
    <property type="term" value="P:spindle organization"/>
    <property type="evidence" value="ECO:0007669"/>
    <property type="project" value="TreeGrafter"/>
</dbReference>
<feature type="compositionally biased region" description="Polar residues" evidence="2">
    <location>
        <begin position="703"/>
        <end position="721"/>
    </location>
</feature>
<dbReference type="SUPFAM" id="SSF47473">
    <property type="entry name" value="EF-hand"/>
    <property type="match status" value="2"/>
</dbReference>
<dbReference type="PANTHER" id="PTHR22706:SF2">
    <property type="entry name" value="SFI1 SPINDLE BODY DOMAIN-CONTAINING PROTEIN"/>
    <property type="match status" value="1"/>
</dbReference>
<dbReference type="PANTHER" id="PTHR22706">
    <property type="entry name" value="ASSEMBLY FACTOR FOR SPINDLE MICROTUBULES"/>
    <property type="match status" value="1"/>
</dbReference>
<evidence type="ECO:0000259" key="3">
    <source>
        <dbReference type="PROSITE" id="PS50222"/>
    </source>
</evidence>
<organism evidence="4 5">
    <name type="scientific">Pelagomonas calceolata</name>
    <dbReference type="NCBI Taxonomy" id="35677"/>
    <lineage>
        <taxon>Eukaryota</taxon>
        <taxon>Sar</taxon>
        <taxon>Stramenopiles</taxon>
        <taxon>Ochrophyta</taxon>
        <taxon>Pelagophyceae</taxon>
        <taxon>Pelagomonadales</taxon>
        <taxon>Pelagomonadaceae</taxon>
        <taxon>Pelagomonas</taxon>
    </lineage>
</organism>
<dbReference type="InterPro" id="IPR018247">
    <property type="entry name" value="EF_Hand_1_Ca_BS"/>
</dbReference>
<feature type="region of interest" description="Disordered" evidence="2">
    <location>
        <begin position="681"/>
        <end position="778"/>
    </location>
</feature>
<dbReference type="PROSITE" id="PS50096">
    <property type="entry name" value="IQ"/>
    <property type="match status" value="6"/>
</dbReference>
<gene>
    <name evidence="4" type="ORF">PECAL_3P15470</name>
</gene>
<dbReference type="AlphaFoldDB" id="A0A8J2SJB0"/>
<feature type="region of interest" description="Disordered" evidence="2">
    <location>
        <begin position="204"/>
        <end position="228"/>
    </location>
</feature>
<dbReference type="InterPro" id="IPR051185">
    <property type="entry name" value="ASPM"/>
</dbReference>
<dbReference type="GO" id="GO:0005516">
    <property type="term" value="F:calmodulin binding"/>
    <property type="evidence" value="ECO:0007669"/>
    <property type="project" value="TreeGrafter"/>
</dbReference>
<evidence type="ECO:0000256" key="1">
    <source>
        <dbReference type="ARBA" id="ARBA00022837"/>
    </source>
</evidence>
<evidence type="ECO:0000313" key="4">
    <source>
        <dbReference type="EMBL" id="CAH0371598.1"/>
    </source>
</evidence>
<dbReference type="GO" id="GO:0005509">
    <property type="term" value="F:calcium ion binding"/>
    <property type="evidence" value="ECO:0007669"/>
    <property type="project" value="InterPro"/>
</dbReference>
<dbReference type="InterPro" id="IPR002048">
    <property type="entry name" value="EF_hand_dom"/>
</dbReference>
<feature type="region of interest" description="Disordered" evidence="2">
    <location>
        <begin position="254"/>
        <end position="278"/>
    </location>
</feature>
<feature type="domain" description="EF-hand" evidence="3">
    <location>
        <begin position="102"/>
        <end position="137"/>
    </location>
</feature>
<dbReference type="Pfam" id="PF00612">
    <property type="entry name" value="IQ"/>
    <property type="match status" value="2"/>
</dbReference>
<dbReference type="Proteomes" id="UP000789595">
    <property type="component" value="Unassembled WGS sequence"/>
</dbReference>
<dbReference type="EMBL" id="CAKKNE010000003">
    <property type="protein sequence ID" value="CAH0371598.1"/>
    <property type="molecule type" value="Genomic_DNA"/>
</dbReference>
<comment type="caution">
    <text evidence="4">The sequence shown here is derived from an EMBL/GenBank/DDBJ whole genome shotgun (WGS) entry which is preliminary data.</text>
</comment>
<reference evidence="4" key="1">
    <citation type="submission" date="2021-11" db="EMBL/GenBank/DDBJ databases">
        <authorList>
            <consortium name="Genoscope - CEA"/>
            <person name="William W."/>
        </authorList>
    </citation>
    <scope>NUCLEOTIDE SEQUENCE</scope>
</reference>
<dbReference type="GO" id="GO:0000922">
    <property type="term" value="C:spindle pole"/>
    <property type="evidence" value="ECO:0007669"/>
    <property type="project" value="TreeGrafter"/>
</dbReference>
<proteinExistence type="predicted"/>
<feature type="compositionally biased region" description="Basic and acidic residues" evidence="2">
    <location>
        <begin position="216"/>
        <end position="228"/>
    </location>
</feature>